<gene>
    <name evidence="2" type="ORF">K437DRAFT_269234</name>
</gene>
<evidence type="ECO:0000313" key="2">
    <source>
        <dbReference type="EMBL" id="KDN42983.1"/>
    </source>
</evidence>
<sequence>MAATASMAAEIGDLDFNLVVPVLTTDTEKKQEAGIGSLRFANVWLEASRNIVSISGRIDLEGGGGGERGALARCTSAHHQDPERATTPVPIASAARTISRIPWLAATFAGARMNATLPPLGDRARLVHDMSPVSSCVREPTAAAGAITDSAYDPGPLFALKTLVHLLGSAAVQIDAGGVTTEKLSVALNPGRSALVGLLRLAARREAVSLGIDLEEVPELKLGRNGPSRTPNIHGDAGNRGEGVTPDPVLRRKRTLSALASATLPSEATSGLPALLVHARAHLSITAYLSARVLIGSYALPQPINFKQEDLCIAFTQQVPHAISPDIGKPIVFRLLEQAQINVERIKVRCMSADGIGAAWQVKLESFDLISASVHFPHWPEIAELEDDGQSGGRVVVALEFLDDFMLDPQDQRALSTNARIRSLISGNASNVTIAHAQIPTRSTTTRRTRARPMGINTIGVTFDSSLEEVIFIAGLSGLEVIQANNLSIGGENREESALLVRADAQVVTHAPFAVHLAEIQRAL</sequence>
<dbReference type="OrthoDB" id="10039566at2759"/>
<dbReference type="EMBL" id="JMSN01000065">
    <property type="protein sequence ID" value="KDN42983.1"/>
    <property type="molecule type" value="Genomic_DNA"/>
</dbReference>
<accession>A0A066VRU2</accession>
<organism evidence="2 3">
    <name type="scientific">Tilletiaria anomala (strain ATCC 24038 / CBS 436.72 / UBC 951)</name>
    <dbReference type="NCBI Taxonomy" id="1037660"/>
    <lineage>
        <taxon>Eukaryota</taxon>
        <taxon>Fungi</taxon>
        <taxon>Dikarya</taxon>
        <taxon>Basidiomycota</taxon>
        <taxon>Ustilaginomycotina</taxon>
        <taxon>Exobasidiomycetes</taxon>
        <taxon>Georgefischeriales</taxon>
        <taxon>Tilletiariaceae</taxon>
        <taxon>Tilletiaria</taxon>
    </lineage>
</organism>
<reference evidence="2 3" key="1">
    <citation type="submission" date="2014-05" db="EMBL/GenBank/DDBJ databases">
        <title>Draft genome sequence of a rare smut relative, Tilletiaria anomala UBC 951.</title>
        <authorList>
            <consortium name="DOE Joint Genome Institute"/>
            <person name="Toome M."/>
            <person name="Kuo A."/>
            <person name="Henrissat B."/>
            <person name="Lipzen A."/>
            <person name="Tritt A."/>
            <person name="Yoshinaga Y."/>
            <person name="Zane M."/>
            <person name="Barry K."/>
            <person name="Grigoriev I.V."/>
            <person name="Spatafora J.W."/>
            <person name="Aimea M.C."/>
        </authorList>
    </citation>
    <scope>NUCLEOTIDE SEQUENCE [LARGE SCALE GENOMIC DNA]</scope>
    <source>
        <strain evidence="2 3">UBC 951</strain>
    </source>
</reference>
<dbReference type="RefSeq" id="XP_013242220.1">
    <property type="nucleotide sequence ID" value="XM_013386766.1"/>
</dbReference>
<dbReference type="HOGENOM" id="CLU_519900_0_0_1"/>
<evidence type="ECO:0000256" key="1">
    <source>
        <dbReference type="SAM" id="MobiDB-lite"/>
    </source>
</evidence>
<dbReference type="AlphaFoldDB" id="A0A066VRU2"/>
<proteinExistence type="predicted"/>
<name>A0A066VRU2_TILAU</name>
<evidence type="ECO:0000313" key="3">
    <source>
        <dbReference type="Proteomes" id="UP000027361"/>
    </source>
</evidence>
<dbReference type="Proteomes" id="UP000027361">
    <property type="component" value="Unassembled WGS sequence"/>
</dbReference>
<dbReference type="InParanoid" id="A0A066VRU2"/>
<comment type="caution">
    <text evidence="2">The sequence shown here is derived from an EMBL/GenBank/DDBJ whole genome shotgun (WGS) entry which is preliminary data.</text>
</comment>
<feature type="region of interest" description="Disordered" evidence="1">
    <location>
        <begin position="223"/>
        <end position="247"/>
    </location>
</feature>
<protein>
    <submittedName>
        <fullName evidence="2">Uncharacterized protein</fullName>
    </submittedName>
</protein>
<keyword evidence="3" id="KW-1185">Reference proteome</keyword>
<dbReference type="GeneID" id="25266082"/>